<keyword evidence="10" id="KW-0234">DNA repair</keyword>
<keyword evidence="5" id="KW-0227">DNA damage</keyword>
<evidence type="ECO:0000256" key="12">
    <source>
        <dbReference type="ARBA" id="ARBA00039316"/>
    </source>
</evidence>
<dbReference type="STRING" id="41997.RV16_GL001761"/>
<dbReference type="AlphaFoldDB" id="S0J7V4"/>
<dbReference type="EMBL" id="AHYT01000005">
    <property type="protein sequence ID" value="EOT28989.1"/>
    <property type="molecule type" value="Genomic_DNA"/>
</dbReference>
<comment type="similarity">
    <text evidence="11">Belongs to the ABC transporter superfamily. UvrA family.</text>
</comment>
<evidence type="ECO:0000256" key="4">
    <source>
        <dbReference type="ARBA" id="ARBA00022741"/>
    </source>
</evidence>
<gene>
    <name evidence="14" type="ORF">OMQ_01511</name>
</gene>
<evidence type="ECO:0000313" key="15">
    <source>
        <dbReference type="Proteomes" id="UP000014136"/>
    </source>
</evidence>
<organism evidence="14 15">
    <name type="scientific">Enterococcus saccharolyticus subsp. saccharolyticus ATCC 43076</name>
    <dbReference type="NCBI Taxonomy" id="1139996"/>
    <lineage>
        <taxon>Bacteria</taxon>
        <taxon>Bacillati</taxon>
        <taxon>Bacillota</taxon>
        <taxon>Bacilli</taxon>
        <taxon>Lactobacillales</taxon>
        <taxon>Enterococcaceae</taxon>
        <taxon>Enterococcus</taxon>
    </lineage>
</organism>
<evidence type="ECO:0000256" key="6">
    <source>
        <dbReference type="ARBA" id="ARBA00022769"/>
    </source>
</evidence>
<dbReference type="PANTHER" id="PTHR43152">
    <property type="entry name" value="UVRABC SYSTEM PROTEIN A"/>
    <property type="match status" value="1"/>
</dbReference>
<keyword evidence="9" id="KW-0238">DNA-binding</keyword>
<dbReference type="GO" id="GO:0005737">
    <property type="term" value="C:cytoplasm"/>
    <property type="evidence" value="ECO:0007669"/>
    <property type="project" value="UniProtKB-SubCell"/>
</dbReference>
<dbReference type="GO" id="GO:0016887">
    <property type="term" value="F:ATP hydrolysis activity"/>
    <property type="evidence" value="ECO:0007669"/>
    <property type="project" value="InterPro"/>
</dbReference>
<keyword evidence="15" id="KW-1185">Reference proteome</keyword>
<dbReference type="PANTHER" id="PTHR43152:SF3">
    <property type="entry name" value="UVRABC SYSTEM PROTEIN A"/>
    <property type="match status" value="1"/>
</dbReference>
<keyword evidence="4" id="KW-0547">Nucleotide-binding</keyword>
<dbReference type="eggNOG" id="COG0178">
    <property type="taxonomic scope" value="Bacteria"/>
</dbReference>
<dbReference type="InterPro" id="IPR017871">
    <property type="entry name" value="ABC_transporter-like_CS"/>
</dbReference>
<evidence type="ECO:0000256" key="1">
    <source>
        <dbReference type="ARBA" id="ARBA00004496"/>
    </source>
</evidence>
<protein>
    <recommendedName>
        <fullName evidence="12">UvrABC system protein A</fullName>
    </recommendedName>
    <alternativeName>
        <fullName evidence="13">Excinuclease ABC subunit A</fullName>
    </alternativeName>
</protein>
<evidence type="ECO:0000256" key="9">
    <source>
        <dbReference type="ARBA" id="ARBA00023125"/>
    </source>
</evidence>
<dbReference type="Gene3D" id="1.20.1580.10">
    <property type="entry name" value="ABC transporter ATPase like domain"/>
    <property type="match status" value="1"/>
</dbReference>
<dbReference type="PROSITE" id="PS00211">
    <property type="entry name" value="ABC_TRANSPORTER_1"/>
    <property type="match status" value="1"/>
</dbReference>
<name>S0J7V4_9ENTE</name>
<dbReference type="SUPFAM" id="SSF52540">
    <property type="entry name" value="P-loop containing nucleoside triphosphate hydrolases"/>
    <property type="match status" value="2"/>
</dbReference>
<evidence type="ECO:0000256" key="11">
    <source>
        <dbReference type="ARBA" id="ARBA00038000"/>
    </source>
</evidence>
<evidence type="ECO:0000256" key="8">
    <source>
        <dbReference type="ARBA" id="ARBA00022881"/>
    </source>
</evidence>
<evidence type="ECO:0000256" key="13">
    <source>
        <dbReference type="ARBA" id="ARBA00042156"/>
    </source>
</evidence>
<accession>S0J7V4</accession>
<reference evidence="14 15" key="1">
    <citation type="submission" date="2013-03" db="EMBL/GenBank/DDBJ databases">
        <title>The Genome Sequence of Enterococcus saccharolyticus ATCC_43076 (Illumina only assembly).</title>
        <authorList>
            <consortium name="The Broad Institute Genomics Platform"/>
            <consortium name="The Broad Institute Genome Sequencing Center for Infectious Disease"/>
            <person name="Earl A."/>
            <person name="Russ C."/>
            <person name="Gilmore M."/>
            <person name="Surin D."/>
            <person name="Walker B."/>
            <person name="Young S."/>
            <person name="Zeng Q."/>
            <person name="Gargeya S."/>
            <person name="Fitzgerald M."/>
            <person name="Haas B."/>
            <person name="Abouelleil A."/>
            <person name="Allen A.W."/>
            <person name="Alvarado L."/>
            <person name="Arachchi H.M."/>
            <person name="Berlin A.M."/>
            <person name="Chapman S.B."/>
            <person name="Gainer-Dewar J."/>
            <person name="Goldberg J."/>
            <person name="Griggs A."/>
            <person name="Gujja S."/>
            <person name="Hansen M."/>
            <person name="Howarth C."/>
            <person name="Imamovic A."/>
            <person name="Ireland A."/>
            <person name="Larimer J."/>
            <person name="McCowan C."/>
            <person name="Murphy C."/>
            <person name="Pearson M."/>
            <person name="Poon T.W."/>
            <person name="Priest M."/>
            <person name="Roberts A."/>
            <person name="Saif S."/>
            <person name="Shea T."/>
            <person name="Sisk P."/>
            <person name="Sykes S."/>
            <person name="Wortman J."/>
            <person name="Nusbaum C."/>
            <person name="Birren B."/>
        </authorList>
    </citation>
    <scope>NUCLEOTIDE SEQUENCE [LARGE SCALE GENOMIC DNA]</scope>
    <source>
        <strain evidence="14 15">ATCC 43076</strain>
    </source>
</reference>
<keyword evidence="2" id="KW-0963">Cytoplasm</keyword>
<dbReference type="Gene3D" id="3.40.50.300">
    <property type="entry name" value="P-loop containing nucleotide triphosphate hydrolases"/>
    <property type="match status" value="2"/>
</dbReference>
<evidence type="ECO:0000256" key="5">
    <source>
        <dbReference type="ARBA" id="ARBA00022763"/>
    </source>
</evidence>
<dbReference type="GO" id="GO:0004518">
    <property type="term" value="F:nuclease activity"/>
    <property type="evidence" value="ECO:0007669"/>
    <property type="project" value="UniProtKB-KW"/>
</dbReference>
<dbReference type="Proteomes" id="UP000014136">
    <property type="component" value="Unassembled WGS sequence"/>
</dbReference>
<dbReference type="InterPro" id="IPR027417">
    <property type="entry name" value="P-loop_NTPase"/>
</dbReference>
<keyword evidence="3" id="KW-0677">Repeat</keyword>
<evidence type="ECO:0000256" key="3">
    <source>
        <dbReference type="ARBA" id="ARBA00022737"/>
    </source>
</evidence>
<evidence type="ECO:0000313" key="14">
    <source>
        <dbReference type="EMBL" id="EOT28989.1"/>
    </source>
</evidence>
<comment type="subcellular location">
    <subcellularLocation>
        <location evidence="1">Cytoplasm</location>
    </subcellularLocation>
</comment>
<sequence length="411" mass="45790">MKNAPEKWPKTALYEGIIPRMERSILHSDEGKRHQKQLDRFVTVQTCHDCQGSRVNEKVRSCKINEKSIADLVELSLDELQAFIATVDAPLAIDLKPELTNQLQALIDIGLSYLTLNRSTSSLSGGEAQRIRISKYINNALNDVLYILDEPSAGLYSKDIERINRALQRLKAKGNTVVLVEHHPQLIQTADYIIDIGPAAGEQGGQVQFAGPYHEFLKQPTITSQELQKMIPVNDTPRHPQGWLAVEHANLHNLKDVSTKIPLGVMTVLYGVAGSGKSSFGEVIRQTALENKQEVIAISQKSIGINLRSTPLTYLDIFSDIRQLFAKENQVSTTLFSYNSKGACPHCKGKGVIVSDMAFMDDIVTECEICHGTRYRPEVLAYMYQGKTIVDILDMTVNESSQFFAGETFVK</sequence>
<comment type="caution">
    <text evidence="14">The sequence shown here is derived from an EMBL/GenBank/DDBJ whole genome shotgun (WGS) entry which is preliminary data.</text>
</comment>
<keyword evidence="8" id="KW-0267">Excision nuclease</keyword>
<dbReference type="GO" id="GO:0006281">
    <property type="term" value="P:DNA repair"/>
    <property type="evidence" value="ECO:0007669"/>
    <property type="project" value="UniProtKB-KW"/>
</dbReference>
<evidence type="ECO:0000256" key="10">
    <source>
        <dbReference type="ARBA" id="ARBA00023204"/>
    </source>
</evidence>
<keyword evidence="7" id="KW-0067">ATP-binding</keyword>
<dbReference type="GO" id="GO:0005524">
    <property type="term" value="F:ATP binding"/>
    <property type="evidence" value="ECO:0007669"/>
    <property type="project" value="UniProtKB-KW"/>
</dbReference>
<evidence type="ECO:0000256" key="2">
    <source>
        <dbReference type="ARBA" id="ARBA00022490"/>
    </source>
</evidence>
<dbReference type="PATRIC" id="fig|1139996.3.peg.1495"/>
<dbReference type="HOGENOM" id="CLU_001370_1_0_9"/>
<proteinExistence type="inferred from homology"/>
<dbReference type="GO" id="GO:0003677">
    <property type="term" value="F:DNA binding"/>
    <property type="evidence" value="ECO:0007669"/>
    <property type="project" value="UniProtKB-KW"/>
</dbReference>
<keyword evidence="6" id="KW-0228">DNA excision</keyword>
<evidence type="ECO:0000256" key="7">
    <source>
        <dbReference type="ARBA" id="ARBA00022840"/>
    </source>
</evidence>